<dbReference type="GO" id="GO:0005886">
    <property type="term" value="C:plasma membrane"/>
    <property type="evidence" value="ECO:0007669"/>
    <property type="project" value="UniProtKB-SubCell"/>
</dbReference>
<comment type="subcellular location">
    <subcellularLocation>
        <location evidence="1">Cell membrane</location>
        <topology evidence="1">Multi-pass membrane protein</topology>
    </subcellularLocation>
    <subcellularLocation>
        <location evidence="7">Membrane</location>
        <topology evidence="7">Multi-pass membrane protein</topology>
    </subcellularLocation>
</comment>
<evidence type="ECO:0000256" key="9">
    <source>
        <dbReference type="SAM" id="Phobius"/>
    </source>
</evidence>
<feature type="transmembrane region" description="Helical" evidence="9">
    <location>
        <begin position="293"/>
        <end position="311"/>
    </location>
</feature>
<dbReference type="InterPro" id="IPR001750">
    <property type="entry name" value="ND/Mrp_TM"/>
</dbReference>
<dbReference type="Proteomes" id="UP000276905">
    <property type="component" value="Unassembled WGS sequence"/>
</dbReference>
<dbReference type="GO" id="GO:0008137">
    <property type="term" value="F:NADH dehydrogenase (ubiquinone) activity"/>
    <property type="evidence" value="ECO:0007669"/>
    <property type="project" value="InterPro"/>
</dbReference>
<evidence type="ECO:0000259" key="10">
    <source>
        <dbReference type="Pfam" id="PF00361"/>
    </source>
</evidence>
<dbReference type="NCBIfam" id="NF009309">
    <property type="entry name" value="PRK12666.1"/>
    <property type="match status" value="1"/>
</dbReference>
<dbReference type="EMBL" id="RFES01000006">
    <property type="protein sequence ID" value="RSO57163.1"/>
    <property type="molecule type" value="Genomic_DNA"/>
</dbReference>
<feature type="transmembrane region" description="Helical" evidence="9">
    <location>
        <begin position="427"/>
        <end position="452"/>
    </location>
</feature>
<feature type="transmembrane region" description="Helical" evidence="9">
    <location>
        <begin position="220"/>
        <end position="239"/>
    </location>
</feature>
<dbReference type="AlphaFoldDB" id="A0A429JZQ1"/>
<feature type="transmembrane region" description="Helical" evidence="9">
    <location>
        <begin position="318"/>
        <end position="339"/>
    </location>
</feature>
<comment type="similarity">
    <text evidence="2">Belongs to the CPA3 antiporters (TC 2.A.63) subunit D family.</text>
</comment>
<feature type="transmembrane region" description="Helical" evidence="9">
    <location>
        <begin position="345"/>
        <end position="367"/>
    </location>
</feature>
<evidence type="ECO:0000256" key="5">
    <source>
        <dbReference type="ARBA" id="ARBA00022989"/>
    </source>
</evidence>
<gene>
    <name evidence="11" type="ORF">EA756_10195</name>
</gene>
<keyword evidence="3" id="KW-1003">Cell membrane</keyword>
<feature type="transmembrane region" description="Helical" evidence="9">
    <location>
        <begin position="148"/>
        <end position="166"/>
    </location>
</feature>
<proteinExistence type="inferred from homology"/>
<name>A0A429JZQ1_9GAMM</name>
<evidence type="ECO:0000313" key="11">
    <source>
        <dbReference type="EMBL" id="RSO57163.1"/>
    </source>
</evidence>
<feature type="transmembrane region" description="Helical" evidence="9">
    <location>
        <begin position="88"/>
        <end position="112"/>
    </location>
</feature>
<dbReference type="InterPro" id="IPR050586">
    <property type="entry name" value="CPA3_Na-H_Antiporter_D"/>
</dbReference>
<reference evidence="11 12" key="1">
    <citation type="submission" date="2018-10" db="EMBL/GenBank/DDBJ databases">
        <title>GWAS and RNA-Seq identify cryptic mechanisms of antimicrobial resistance in Acinetobacter baumannii.</title>
        <authorList>
            <person name="Sahl J.W."/>
        </authorList>
    </citation>
    <scope>NUCLEOTIDE SEQUENCE [LARGE SCALE GENOMIC DNA]</scope>
    <source>
        <strain evidence="11 12">TG41018</strain>
    </source>
</reference>
<dbReference type="Pfam" id="PF00361">
    <property type="entry name" value="Proton_antipo_M"/>
    <property type="match status" value="1"/>
</dbReference>
<feature type="region of interest" description="Disordered" evidence="8">
    <location>
        <begin position="580"/>
        <end position="603"/>
    </location>
</feature>
<feature type="transmembrane region" description="Helical" evidence="9">
    <location>
        <begin position="178"/>
        <end position="200"/>
    </location>
</feature>
<protein>
    <submittedName>
        <fullName evidence="11">Monovalent cation/H+ antiporter subunit D</fullName>
    </submittedName>
</protein>
<feature type="domain" description="NADH:quinone oxidoreductase/Mrp antiporter transmembrane" evidence="10">
    <location>
        <begin position="143"/>
        <end position="435"/>
    </location>
</feature>
<evidence type="ECO:0000256" key="6">
    <source>
        <dbReference type="ARBA" id="ARBA00023136"/>
    </source>
</evidence>
<dbReference type="GO" id="GO:0042773">
    <property type="term" value="P:ATP synthesis coupled electron transport"/>
    <property type="evidence" value="ECO:0007669"/>
    <property type="project" value="InterPro"/>
</dbReference>
<evidence type="ECO:0000313" key="12">
    <source>
        <dbReference type="Proteomes" id="UP000276905"/>
    </source>
</evidence>
<feature type="transmembrane region" description="Helical" evidence="9">
    <location>
        <begin position="50"/>
        <end position="68"/>
    </location>
</feature>
<keyword evidence="5 9" id="KW-1133">Transmembrane helix</keyword>
<keyword evidence="4 7" id="KW-0812">Transmembrane</keyword>
<dbReference type="InterPro" id="IPR003918">
    <property type="entry name" value="NADH_UbQ_OxRdtase"/>
</dbReference>
<dbReference type="PANTHER" id="PTHR42703">
    <property type="entry name" value="NADH DEHYDROGENASE"/>
    <property type="match status" value="1"/>
</dbReference>
<dbReference type="PRINTS" id="PR01437">
    <property type="entry name" value="NUOXDRDTASE4"/>
</dbReference>
<keyword evidence="6 9" id="KW-0472">Membrane</keyword>
<dbReference type="GeneID" id="60755496"/>
<feature type="transmembrane region" description="Helical" evidence="9">
    <location>
        <begin position="388"/>
        <end position="407"/>
    </location>
</feature>
<feature type="transmembrane region" description="Helical" evidence="9">
    <location>
        <begin position="12"/>
        <end position="30"/>
    </location>
</feature>
<feature type="transmembrane region" description="Helical" evidence="9">
    <location>
        <begin position="483"/>
        <end position="501"/>
    </location>
</feature>
<evidence type="ECO:0000256" key="8">
    <source>
        <dbReference type="SAM" id="MobiDB-lite"/>
    </source>
</evidence>
<dbReference type="PANTHER" id="PTHR42703:SF1">
    <property type="entry name" value="NA(+)_H(+) ANTIPORTER SUBUNIT D1"/>
    <property type="match status" value="1"/>
</dbReference>
<evidence type="ECO:0000256" key="7">
    <source>
        <dbReference type="RuleBase" id="RU000320"/>
    </source>
</evidence>
<evidence type="ECO:0000256" key="4">
    <source>
        <dbReference type="ARBA" id="ARBA00022692"/>
    </source>
</evidence>
<feature type="transmembrane region" description="Helical" evidence="9">
    <location>
        <begin position="251"/>
        <end position="273"/>
    </location>
</feature>
<organism evidence="11 12">
    <name type="scientific">Acinetobacter lactucae</name>
    <dbReference type="NCBI Taxonomy" id="1785128"/>
    <lineage>
        <taxon>Bacteria</taxon>
        <taxon>Pseudomonadati</taxon>
        <taxon>Pseudomonadota</taxon>
        <taxon>Gammaproteobacteria</taxon>
        <taxon>Moraxellales</taxon>
        <taxon>Moraxellaceae</taxon>
        <taxon>Acinetobacter</taxon>
        <taxon>Acinetobacter calcoaceticus/baumannii complex</taxon>
    </lineage>
</organism>
<dbReference type="RefSeq" id="WP_125699032.1">
    <property type="nucleotide sequence ID" value="NZ_CP053391.1"/>
</dbReference>
<evidence type="ECO:0000256" key="2">
    <source>
        <dbReference type="ARBA" id="ARBA00005346"/>
    </source>
</evidence>
<sequence>MFDFLSFWQQHTPIFSILIPAFTAFILLLLGNPGAGALKDDWRQPWRRGISLVSAIAGLITAIVYLSYASTGQITVYQLSEWSAPFGIVLVLDRLSAFMLVLTYALAVPVLWYASDNWDTRGRYFHAMVHFLLMGICGAFLTGDLFNLFVFFEILLMASYVLLLHGQGKPRFQLGVHYVIINLLASALFLIGLGMIYGSVGSLNMADVSRLIPTLEADQHKLAVAGSLLLFVVFGIKAAMLPVGFWLPKTYAVASTPVAAIFTIMTKVGIYSILRVNGTVFDDALSQEILKSWLLPIGLITSLYGVIAAIGADRLRRFVGFMVLSSIGTLLTAIAMSNTQAWSGALYYLVHSTLIGAAFYLFCGWITSQRGDFKDHLKVAPRIKQEKAAMLTYFLIAMMLAGLPPFSGFLGKVFILQATVEASYQGWIIGVVLVVSLLSIIALTRVGFILFWRASPPEEDPIHPAYILYRALPERAPPRNDQVIYILLAGLIAYVVFAAPIQHYTLNTAEQIQDHALYQHSILKVDQNGEVISVQPYDPAYLPETKYGGEVEDHNAYLVPDIISKDTFNGEHISEYKQRQIQQQDKLQTPTIVDESQLKPMEP</sequence>
<evidence type="ECO:0000256" key="1">
    <source>
        <dbReference type="ARBA" id="ARBA00004651"/>
    </source>
</evidence>
<comment type="caution">
    <text evidence="11">The sequence shown here is derived from an EMBL/GenBank/DDBJ whole genome shotgun (WGS) entry which is preliminary data.</text>
</comment>
<evidence type="ECO:0000256" key="3">
    <source>
        <dbReference type="ARBA" id="ARBA00022475"/>
    </source>
</evidence>
<accession>A0A429JZQ1</accession>
<feature type="transmembrane region" description="Helical" evidence="9">
    <location>
        <begin position="124"/>
        <end position="142"/>
    </location>
</feature>